<sequence>MGNYSGLDHVNVGSGKEVTIKELAELVMEVVGFEGELVWDTSKPDGTPRKLMDSSKLASLGWSAKISLRDGLSILTNGTWRTSSNDTGLIWAQRKTYNPHGWPKLPINYGPVRRVTVFCGIAITRDYRESMTPRS</sequence>
<dbReference type="Proteomes" id="UP001472677">
    <property type="component" value="Unassembled WGS sequence"/>
</dbReference>
<dbReference type="Gene3D" id="3.90.25.10">
    <property type="entry name" value="UDP-galactose 4-epimerase, domain 1"/>
    <property type="match status" value="1"/>
</dbReference>
<reference evidence="1 2" key="1">
    <citation type="journal article" date="2024" name="G3 (Bethesda)">
        <title>Genome assembly of Hibiscus sabdariffa L. provides insights into metabolisms of medicinal natural products.</title>
        <authorList>
            <person name="Kim T."/>
        </authorList>
    </citation>
    <scope>NUCLEOTIDE SEQUENCE [LARGE SCALE GENOMIC DNA]</scope>
    <source>
        <strain evidence="1">TK-2024</strain>
        <tissue evidence="1">Old leaves</tissue>
    </source>
</reference>
<proteinExistence type="predicted"/>
<dbReference type="PANTHER" id="PTHR43238:SF1">
    <property type="entry name" value="GDP-L-FUCOSE SYNTHASE"/>
    <property type="match status" value="1"/>
</dbReference>
<evidence type="ECO:0000313" key="2">
    <source>
        <dbReference type="Proteomes" id="UP001472677"/>
    </source>
</evidence>
<organism evidence="1 2">
    <name type="scientific">Hibiscus sabdariffa</name>
    <name type="common">roselle</name>
    <dbReference type="NCBI Taxonomy" id="183260"/>
    <lineage>
        <taxon>Eukaryota</taxon>
        <taxon>Viridiplantae</taxon>
        <taxon>Streptophyta</taxon>
        <taxon>Embryophyta</taxon>
        <taxon>Tracheophyta</taxon>
        <taxon>Spermatophyta</taxon>
        <taxon>Magnoliopsida</taxon>
        <taxon>eudicotyledons</taxon>
        <taxon>Gunneridae</taxon>
        <taxon>Pentapetalae</taxon>
        <taxon>rosids</taxon>
        <taxon>malvids</taxon>
        <taxon>Malvales</taxon>
        <taxon>Malvaceae</taxon>
        <taxon>Malvoideae</taxon>
        <taxon>Hibiscus</taxon>
    </lineage>
</organism>
<comment type="caution">
    <text evidence="1">The sequence shown here is derived from an EMBL/GenBank/DDBJ whole genome shotgun (WGS) entry which is preliminary data.</text>
</comment>
<evidence type="ECO:0000313" key="1">
    <source>
        <dbReference type="EMBL" id="KAK8500130.1"/>
    </source>
</evidence>
<dbReference type="PANTHER" id="PTHR43238">
    <property type="entry name" value="GDP-L-FUCOSE SYNTHASE"/>
    <property type="match status" value="1"/>
</dbReference>
<dbReference type="InterPro" id="IPR036291">
    <property type="entry name" value="NAD(P)-bd_dom_sf"/>
</dbReference>
<keyword evidence="2" id="KW-1185">Reference proteome</keyword>
<protein>
    <submittedName>
        <fullName evidence="1">Uncharacterized protein</fullName>
    </submittedName>
</protein>
<dbReference type="SUPFAM" id="SSF51735">
    <property type="entry name" value="NAD(P)-binding Rossmann-fold domains"/>
    <property type="match status" value="1"/>
</dbReference>
<gene>
    <name evidence="1" type="ORF">V6N12_002243</name>
</gene>
<dbReference type="Gene3D" id="3.40.50.720">
    <property type="entry name" value="NAD(P)-binding Rossmann-like Domain"/>
    <property type="match status" value="1"/>
</dbReference>
<dbReference type="EMBL" id="JBBPBM010000223">
    <property type="protein sequence ID" value="KAK8500130.1"/>
    <property type="molecule type" value="Genomic_DNA"/>
</dbReference>
<accession>A0ABR2B0T5</accession>
<name>A0ABR2B0T5_9ROSI</name>